<evidence type="ECO:0000313" key="1">
    <source>
        <dbReference type="EMBL" id="ELQ39349.1"/>
    </source>
</evidence>
<name>A0AA97PLW8_PYRO3</name>
<reference evidence="1" key="1">
    <citation type="journal article" date="2012" name="PLoS Genet.">
        <title>Comparative analysis of the genomes of two field isolates of the rice blast fungus Magnaporthe oryzae.</title>
        <authorList>
            <person name="Xue M."/>
            <person name="Yang J."/>
            <person name="Li Z."/>
            <person name="Hu S."/>
            <person name="Yao N."/>
            <person name="Dean R.A."/>
            <person name="Zhao W."/>
            <person name="Shen M."/>
            <person name="Zhang H."/>
            <person name="Li C."/>
            <person name="Liu L."/>
            <person name="Cao L."/>
            <person name="Xu X."/>
            <person name="Xing Y."/>
            <person name="Hsiang T."/>
            <person name="Zhang Z."/>
            <person name="Xu J.R."/>
            <person name="Peng Y.L."/>
        </authorList>
    </citation>
    <scope>NUCLEOTIDE SEQUENCE</scope>
    <source>
        <strain evidence="1">Y34</strain>
    </source>
</reference>
<gene>
    <name evidence="1" type="ORF">OOU_Y34scaffold00502g25</name>
</gene>
<dbReference type="AlphaFoldDB" id="A0AA97PLW8"/>
<accession>A0AA97PLW8</accession>
<dbReference type="Proteomes" id="UP000011086">
    <property type="component" value="Unassembled WGS sequence"/>
</dbReference>
<sequence length="94" mass="11144">MRGAHCMTIASWLKRGGWFEDTRQEQKNVVSTMLHIPVHTTPVQPHHGILWCDRVSIRATYQDEVLSRHRPLYCRKRKKIRHDHYCMGIPLGNR</sequence>
<dbReference type="EMBL" id="JH793063">
    <property type="protein sequence ID" value="ELQ39349.1"/>
    <property type="molecule type" value="Genomic_DNA"/>
</dbReference>
<protein>
    <submittedName>
        <fullName evidence="1">Uncharacterized protein</fullName>
    </submittedName>
</protein>
<organism evidence="1">
    <name type="scientific">Pyricularia oryzae (strain Y34)</name>
    <name type="common">Rice blast fungus</name>
    <name type="synonym">Magnaporthe oryzae</name>
    <dbReference type="NCBI Taxonomy" id="1143189"/>
    <lineage>
        <taxon>Eukaryota</taxon>
        <taxon>Fungi</taxon>
        <taxon>Dikarya</taxon>
        <taxon>Ascomycota</taxon>
        <taxon>Pezizomycotina</taxon>
        <taxon>Sordariomycetes</taxon>
        <taxon>Sordariomycetidae</taxon>
        <taxon>Magnaporthales</taxon>
        <taxon>Pyriculariaceae</taxon>
        <taxon>Pyricularia</taxon>
    </lineage>
</organism>
<proteinExistence type="predicted"/>